<comment type="subcellular location">
    <subcellularLocation>
        <location evidence="1">Cytoplasm</location>
    </subcellularLocation>
</comment>
<keyword evidence="11" id="KW-1185">Reference proteome</keyword>
<dbReference type="Gene3D" id="1.20.5.170">
    <property type="match status" value="1"/>
</dbReference>
<dbReference type="PROSITE" id="PS50145">
    <property type="entry name" value="ZF_TRAF"/>
    <property type="match status" value="2"/>
</dbReference>
<keyword evidence="2" id="KW-0963">Cytoplasm</keyword>
<evidence type="ECO:0000313" key="12">
    <source>
        <dbReference type="RefSeq" id="XP_006824450.1"/>
    </source>
</evidence>
<feature type="zinc finger region" description="TRAF-type" evidence="7">
    <location>
        <begin position="169"/>
        <end position="218"/>
    </location>
</feature>
<dbReference type="SUPFAM" id="SSF57850">
    <property type="entry name" value="RING/U-box"/>
    <property type="match status" value="1"/>
</dbReference>
<dbReference type="InterPro" id="IPR002083">
    <property type="entry name" value="MATH/TRAF_dom"/>
</dbReference>
<evidence type="ECO:0000256" key="1">
    <source>
        <dbReference type="ARBA" id="ARBA00004496"/>
    </source>
</evidence>
<dbReference type="Pfam" id="PF21355">
    <property type="entry name" value="TRAF-mep_MATH"/>
    <property type="match status" value="1"/>
</dbReference>
<feature type="domain" description="MATH" evidence="9">
    <location>
        <begin position="406"/>
        <end position="552"/>
    </location>
</feature>
<evidence type="ECO:0000313" key="11">
    <source>
        <dbReference type="Proteomes" id="UP000694865"/>
    </source>
</evidence>
<dbReference type="InterPro" id="IPR032070">
    <property type="entry name" value="TRAF_BIRC3-bd"/>
</dbReference>
<dbReference type="PANTHER" id="PTHR10131:SF138">
    <property type="entry name" value="RE66324P"/>
    <property type="match status" value="1"/>
</dbReference>
<dbReference type="InterPro" id="IPR001293">
    <property type="entry name" value="Znf_TRAF"/>
</dbReference>
<evidence type="ECO:0000256" key="2">
    <source>
        <dbReference type="ARBA" id="ARBA00022490"/>
    </source>
</evidence>
<dbReference type="InterPro" id="IPR008974">
    <property type="entry name" value="TRAF-like"/>
</dbReference>
<evidence type="ECO:0000256" key="6">
    <source>
        <dbReference type="ARBA" id="ARBA00022833"/>
    </source>
</evidence>
<dbReference type="Gene3D" id="2.60.210.10">
    <property type="entry name" value="Apoptosis, Tumor Necrosis Factor Receptor Associated Protein 2, Chain A"/>
    <property type="match status" value="1"/>
</dbReference>
<evidence type="ECO:0000259" key="9">
    <source>
        <dbReference type="PROSITE" id="PS50144"/>
    </source>
</evidence>
<dbReference type="SMART" id="SM00061">
    <property type="entry name" value="MATH"/>
    <property type="match status" value="1"/>
</dbReference>
<keyword evidence="4" id="KW-0677">Repeat</keyword>
<reference evidence="12" key="1">
    <citation type="submission" date="2025-08" db="UniProtKB">
        <authorList>
            <consortium name="RefSeq"/>
        </authorList>
    </citation>
    <scope>IDENTIFICATION</scope>
    <source>
        <tissue evidence="12">Testes</tissue>
    </source>
</reference>
<dbReference type="RefSeq" id="XP_006824450.1">
    <property type="nucleotide sequence ID" value="XM_006824387.1"/>
</dbReference>
<keyword evidence="3 7" id="KW-0479">Metal-binding</keyword>
<evidence type="ECO:0000256" key="3">
    <source>
        <dbReference type="ARBA" id="ARBA00022723"/>
    </source>
</evidence>
<dbReference type="Proteomes" id="UP000694865">
    <property type="component" value="Unplaced"/>
</dbReference>
<organism evidence="11 12">
    <name type="scientific">Saccoglossus kowalevskii</name>
    <name type="common">Acorn worm</name>
    <dbReference type="NCBI Taxonomy" id="10224"/>
    <lineage>
        <taxon>Eukaryota</taxon>
        <taxon>Metazoa</taxon>
        <taxon>Hemichordata</taxon>
        <taxon>Enteropneusta</taxon>
        <taxon>Harrimaniidae</taxon>
        <taxon>Saccoglossus</taxon>
    </lineage>
</organism>
<keyword evidence="5 7" id="KW-0863">Zinc-finger</keyword>
<dbReference type="SUPFAM" id="SSF49599">
    <property type="entry name" value="TRAF domain-like"/>
    <property type="match status" value="3"/>
</dbReference>
<dbReference type="Pfam" id="PF02176">
    <property type="entry name" value="zf-TRAF"/>
    <property type="match status" value="1"/>
</dbReference>
<dbReference type="PANTHER" id="PTHR10131">
    <property type="entry name" value="TNF RECEPTOR ASSOCIATED FACTOR"/>
    <property type="match status" value="1"/>
</dbReference>
<keyword evidence="6 7" id="KW-0862">Zinc</keyword>
<dbReference type="PROSITE" id="PS50144">
    <property type="entry name" value="MATH"/>
    <property type="match status" value="1"/>
</dbReference>
<dbReference type="PIRSF" id="PIRSF015614">
    <property type="entry name" value="TRAF"/>
    <property type="match status" value="1"/>
</dbReference>
<dbReference type="Pfam" id="PF16673">
    <property type="entry name" value="TRAF_BIRC3_bd"/>
    <property type="match status" value="1"/>
</dbReference>
<feature type="zinc finger region" description="TRAF-type" evidence="7">
    <location>
        <begin position="113"/>
        <end position="167"/>
    </location>
</feature>
<evidence type="ECO:0000259" key="10">
    <source>
        <dbReference type="PROSITE" id="PS50145"/>
    </source>
</evidence>
<feature type="domain" description="TRAF-type" evidence="10">
    <location>
        <begin position="169"/>
        <end position="218"/>
    </location>
</feature>
<gene>
    <name evidence="12" type="primary">LOC100373746</name>
</gene>
<feature type="coiled-coil region" evidence="8">
    <location>
        <begin position="306"/>
        <end position="340"/>
    </location>
</feature>
<keyword evidence="8" id="KW-0175">Coiled coil</keyword>
<sequence>MTEFGYPLPIFSVSPGGKHMCTSGRHVLKDPIQTGCGHRYCRHCFNVLTTSFTQTGPVYCKGCESEGYSDSVLLHNKIYPDRAILRELHQMTVSCIVQEECDWLGLLKEYDDHVTLCPHVTITCVNKIGCGASMKRSNLSEHLDKHCPMRITKCKYCTEQIPYREIKEHNRVCDNYPVKCEYCNQDTLSRKELKRHQDPENGDCSMKLVHCSFKTIGCDVLLPRGSVHDHDSEYIHMHQGMLLKTCLDLNNQFEDMALDRNSLQTTCQQQARTDKKIEQLFQSIKTMEESLCRFSTDRSSGAAFSIQQVDAAMTRYSKTAEELKNKNTVLENKLSTYEGIVAVLNSQIERDAQAVHTIEGQQKRDRDLIESLERKIKSQDRIIALKDVALAEQNLMIQTLELASYDGIMVWKIADFNRRCQEAVSGKTTSVYSQCFFTGRHGYKMCARVYLNGDGMGKGNHVSLFFVIMRGPNDAILRWPFRQKVTFMWLDQNNRDHVVDAFRPDPTSNSFQRPKNDMNIASGCPLFMPLSQLHSPRHAYVKDDVAFLKVIVDTTDLG</sequence>
<name>A0ABM0MWQ9_SACKO</name>
<evidence type="ECO:0000256" key="7">
    <source>
        <dbReference type="PROSITE-ProRule" id="PRU00207"/>
    </source>
</evidence>
<evidence type="ECO:0000256" key="5">
    <source>
        <dbReference type="ARBA" id="ARBA00022771"/>
    </source>
</evidence>
<dbReference type="GeneID" id="100373746"/>
<dbReference type="InterPro" id="IPR012227">
    <property type="entry name" value="TNF_rcpt-assoc_TRAF_met"/>
</dbReference>
<proteinExistence type="predicted"/>
<evidence type="ECO:0000256" key="8">
    <source>
        <dbReference type="SAM" id="Coils"/>
    </source>
</evidence>
<feature type="domain" description="TRAF-type" evidence="10">
    <location>
        <begin position="113"/>
        <end position="167"/>
    </location>
</feature>
<accession>A0ABM0MWQ9</accession>
<evidence type="ECO:0000256" key="4">
    <source>
        <dbReference type="ARBA" id="ARBA00022737"/>
    </source>
</evidence>
<protein>
    <submittedName>
        <fullName evidence="12">TNF receptor-associated factor 2-like</fullName>
    </submittedName>
</protein>
<dbReference type="InterPro" id="IPR013083">
    <property type="entry name" value="Znf_RING/FYVE/PHD"/>
</dbReference>
<dbReference type="InterPro" id="IPR049342">
    <property type="entry name" value="TRAF1-6_MATH_dom"/>
</dbReference>
<dbReference type="Gene3D" id="3.30.40.10">
    <property type="entry name" value="Zinc/RING finger domain, C3HC4 (zinc finger)"/>
    <property type="match status" value="3"/>
</dbReference>